<dbReference type="OrthoDB" id="570111at2"/>
<evidence type="ECO:0000256" key="3">
    <source>
        <dbReference type="ARBA" id="ARBA00023125"/>
    </source>
</evidence>
<dbReference type="EMBL" id="CP041730">
    <property type="protein sequence ID" value="QDQ28729.1"/>
    <property type="molecule type" value="Genomic_DNA"/>
</dbReference>
<dbReference type="FunFam" id="1.10.10.10:FF:000001">
    <property type="entry name" value="LysR family transcriptional regulator"/>
    <property type="match status" value="1"/>
</dbReference>
<dbReference type="InterPro" id="IPR058163">
    <property type="entry name" value="LysR-type_TF_proteobact-type"/>
</dbReference>
<gene>
    <name evidence="6" type="ORF">FNU76_21555</name>
</gene>
<dbReference type="GO" id="GO:0003700">
    <property type="term" value="F:DNA-binding transcription factor activity"/>
    <property type="evidence" value="ECO:0007669"/>
    <property type="project" value="InterPro"/>
</dbReference>
<keyword evidence="4" id="KW-0804">Transcription</keyword>
<dbReference type="Pfam" id="PF00126">
    <property type="entry name" value="HTH_1"/>
    <property type="match status" value="1"/>
</dbReference>
<evidence type="ECO:0000313" key="7">
    <source>
        <dbReference type="Proteomes" id="UP000317550"/>
    </source>
</evidence>
<evidence type="ECO:0000256" key="1">
    <source>
        <dbReference type="ARBA" id="ARBA00009437"/>
    </source>
</evidence>
<keyword evidence="7" id="KW-1185">Reference proteome</keyword>
<dbReference type="PANTHER" id="PTHR30537">
    <property type="entry name" value="HTH-TYPE TRANSCRIPTIONAL REGULATOR"/>
    <property type="match status" value="1"/>
</dbReference>
<evidence type="ECO:0000256" key="2">
    <source>
        <dbReference type="ARBA" id="ARBA00023015"/>
    </source>
</evidence>
<evidence type="ECO:0000259" key="5">
    <source>
        <dbReference type="PROSITE" id="PS50931"/>
    </source>
</evidence>
<dbReference type="InterPro" id="IPR036388">
    <property type="entry name" value="WH-like_DNA-bd_sf"/>
</dbReference>
<keyword evidence="3" id="KW-0238">DNA-binding</keyword>
<proteinExistence type="inferred from homology"/>
<dbReference type="InterPro" id="IPR036390">
    <property type="entry name" value="WH_DNA-bd_sf"/>
</dbReference>
<dbReference type="GO" id="GO:0006351">
    <property type="term" value="P:DNA-templated transcription"/>
    <property type="evidence" value="ECO:0007669"/>
    <property type="project" value="TreeGrafter"/>
</dbReference>
<dbReference type="KEGG" id="cari:FNU76_21555"/>
<comment type="similarity">
    <text evidence="1">Belongs to the LysR transcriptional regulatory family.</text>
</comment>
<keyword evidence="2" id="KW-0805">Transcription regulation</keyword>
<dbReference type="InterPro" id="IPR000847">
    <property type="entry name" value="LysR_HTH_N"/>
</dbReference>
<dbReference type="Pfam" id="PF03466">
    <property type="entry name" value="LysR_substrate"/>
    <property type="match status" value="1"/>
</dbReference>
<dbReference type="InterPro" id="IPR005119">
    <property type="entry name" value="LysR_subst-bd"/>
</dbReference>
<evidence type="ECO:0000313" key="6">
    <source>
        <dbReference type="EMBL" id="QDQ28729.1"/>
    </source>
</evidence>
<dbReference type="Proteomes" id="UP000317550">
    <property type="component" value="Chromosome"/>
</dbReference>
<organism evidence="6 7">
    <name type="scientific">Chitinimonas arctica</name>
    <dbReference type="NCBI Taxonomy" id="2594795"/>
    <lineage>
        <taxon>Bacteria</taxon>
        <taxon>Pseudomonadati</taxon>
        <taxon>Pseudomonadota</taxon>
        <taxon>Betaproteobacteria</taxon>
        <taxon>Neisseriales</taxon>
        <taxon>Chitinibacteraceae</taxon>
        <taxon>Chitinimonas</taxon>
    </lineage>
</organism>
<evidence type="ECO:0000256" key="4">
    <source>
        <dbReference type="ARBA" id="ARBA00023163"/>
    </source>
</evidence>
<protein>
    <submittedName>
        <fullName evidence="6">LysR family transcriptional regulator</fullName>
    </submittedName>
</protein>
<dbReference type="RefSeq" id="WP_144280112.1">
    <property type="nucleotide sequence ID" value="NZ_CP041730.1"/>
</dbReference>
<reference evidence="7" key="1">
    <citation type="submission" date="2019-07" db="EMBL/GenBank/DDBJ databases">
        <title>Chitinimonas sp. nov., isolated from Ny-Alesund, arctica soil.</title>
        <authorList>
            <person name="Xu Q."/>
            <person name="Peng F."/>
        </authorList>
    </citation>
    <scope>NUCLEOTIDE SEQUENCE [LARGE SCALE GENOMIC DNA]</scope>
    <source>
        <strain evidence="7">R3-44</strain>
    </source>
</reference>
<dbReference type="PANTHER" id="PTHR30537:SF5">
    <property type="entry name" value="HTH-TYPE TRANSCRIPTIONAL ACTIVATOR TTDR-RELATED"/>
    <property type="match status" value="1"/>
</dbReference>
<dbReference type="Gene3D" id="3.40.190.290">
    <property type="match status" value="1"/>
</dbReference>
<feature type="domain" description="HTH lysR-type" evidence="5">
    <location>
        <begin position="1"/>
        <end position="59"/>
    </location>
</feature>
<dbReference type="AlphaFoldDB" id="A0A516SKR1"/>
<dbReference type="SUPFAM" id="SSF46785">
    <property type="entry name" value="Winged helix' DNA-binding domain"/>
    <property type="match status" value="1"/>
</dbReference>
<dbReference type="GO" id="GO:0043565">
    <property type="term" value="F:sequence-specific DNA binding"/>
    <property type="evidence" value="ECO:0007669"/>
    <property type="project" value="TreeGrafter"/>
</dbReference>
<dbReference type="FunFam" id="3.40.190.290:FF:000001">
    <property type="entry name" value="Transcriptional regulator, LysR family"/>
    <property type="match status" value="1"/>
</dbReference>
<sequence length="301" mass="33246">MDRFSSMAIFARVVERGSFTAAAEGSGMTPTMVGNHIRELERHLKGRLLNRTTRRQSLTELGKRYHARCVEILALVDSAELDAREMQNSPRGRLRVSCPVIYGTRVLVPALAAYFDCYPEVQVELSLNDRFVDLAEEGFDAAIRVGVLPDSGLIARPLAHSSRIVCASPAYLARHGQPRTPADLAQHNCLAFMVATGPEHEWRFSRPDGNGVERIAVRGRLDVNGGLALREAALAGLGIILQPRMMLQEDLDAGRLVRLFPDWPAQTLPIHVVHLPDAHMPPKLASFIAFLQETLGHGREP</sequence>
<accession>A0A516SKR1</accession>
<dbReference type="Gene3D" id="1.10.10.10">
    <property type="entry name" value="Winged helix-like DNA-binding domain superfamily/Winged helix DNA-binding domain"/>
    <property type="match status" value="1"/>
</dbReference>
<name>A0A516SKR1_9NEIS</name>
<dbReference type="PROSITE" id="PS50931">
    <property type="entry name" value="HTH_LYSR"/>
    <property type="match status" value="1"/>
</dbReference>
<dbReference type="SUPFAM" id="SSF53850">
    <property type="entry name" value="Periplasmic binding protein-like II"/>
    <property type="match status" value="1"/>
</dbReference>